<evidence type="ECO:0000313" key="2">
    <source>
        <dbReference type="Proteomes" id="UP000054166"/>
    </source>
</evidence>
<dbReference type="InParanoid" id="A0A0C3FRU3"/>
<keyword evidence="2" id="KW-1185">Reference proteome</keyword>
<evidence type="ECO:0000313" key="1">
    <source>
        <dbReference type="EMBL" id="KIM86655.1"/>
    </source>
</evidence>
<protein>
    <submittedName>
        <fullName evidence="1">Uncharacterized protein</fullName>
    </submittedName>
</protein>
<sequence length="150" mass="16674">MEPESMSLIRRQPGPRYASNFLLLDIGGSLSWNTATVFMTCICGAKRHSPHLSPCGANSKPCRNAVCVSSSSQTAWVFLWGRLSLFLVYYSIFGWSVWVDILRQLDEVASSRFTAILNYTSLYGFSASRLDGSIFGPTFIIPNTFLTAQQ</sequence>
<organism evidence="1 2">
    <name type="scientific">Piloderma croceum (strain F 1598)</name>
    <dbReference type="NCBI Taxonomy" id="765440"/>
    <lineage>
        <taxon>Eukaryota</taxon>
        <taxon>Fungi</taxon>
        <taxon>Dikarya</taxon>
        <taxon>Basidiomycota</taxon>
        <taxon>Agaricomycotina</taxon>
        <taxon>Agaricomycetes</taxon>
        <taxon>Agaricomycetidae</taxon>
        <taxon>Atheliales</taxon>
        <taxon>Atheliaceae</taxon>
        <taxon>Piloderma</taxon>
    </lineage>
</organism>
<proteinExistence type="predicted"/>
<gene>
    <name evidence="1" type="ORF">PILCRDRAFT_311020</name>
</gene>
<dbReference type="EMBL" id="KN832981">
    <property type="protein sequence ID" value="KIM86655.1"/>
    <property type="molecule type" value="Genomic_DNA"/>
</dbReference>
<dbReference type="AlphaFoldDB" id="A0A0C3FRU3"/>
<accession>A0A0C3FRU3</accession>
<reference evidence="1 2" key="1">
    <citation type="submission" date="2014-04" db="EMBL/GenBank/DDBJ databases">
        <authorList>
            <consortium name="DOE Joint Genome Institute"/>
            <person name="Kuo A."/>
            <person name="Tarkka M."/>
            <person name="Buscot F."/>
            <person name="Kohler A."/>
            <person name="Nagy L.G."/>
            <person name="Floudas D."/>
            <person name="Copeland A."/>
            <person name="Barry K.W."/>
            <person name="Cichocki N."/>
            <person name="Veneault-Fourrey C."/>
            <person name="LaButti K."/>
            <person name="Lindquist E.A."/>
            <person name="Lipzen A."/>
            <person name="Lundell T."/>
            <person name="Morin E."/>
            <person name="Murat C."/>
            <person name="Sun H."/>
            <person name="Tunlid A."/>
            <person name="Henrissat B."/>
            <person name="Grigoriev I.V."/>
            <person name="Hibbett D.S."/>
            <person name="Martin F."/>
            <person name="Nordberg H.P."/>
            <person name="Cantor M.N."/>
            <person name="Hua S.X."/>
        </authorList>
    </citation>
    <scope>NUCLEOTIDE SEQUENCE [LARGE SCALE GENOMIC DNA]</scope>
    <source>
        <strain evidence="1 2">F 1598</strain>
    </source>
</reference>
<reference evidence="2" key="2">
    <citation type="submission" date="2015-01" db="EMBL/GenBank/DDBJ databases">
        <title>Evolutionary Origins and Diversification of the Mycorrhizal Mutualists.</title>
        <authorList>
            <consortium name="DOE Joint Genome Institute"/>
            <consortium name="Mycorrhizal Genomics Consortium"/>
            <person name="Kohler A."/>
            <person name="Kuo A."/>
            <person name="Nagy L.G."/>
            <person name="Floudas D."/>
            <person name="Copeland A."/>
            <person name="Barry K.W."/>
            <person name="Cichocki N."/>
            <person name="Veneault-Fourrey C."/>
            <person name="LaButti K."/>
            <person name="Lindquist E.A."/>
            <person name="Lipzen A."/>
            <person name="Lundell T."/>
            <person name="Morin E."/>
            <person name="Murat C."/>
            <person name="Riley R."/>
            <person name="Ohm R."/>
            <person name="Sun H."/>
            <person name="Tunlid A."/>
            <person name="Henrissat B."/>
            <person name="Grigoriev I.V."/>
            <person name="Hibbett D.S."/>
            <person name="Martin F."/>
        </authorList>
    </citation>
    <scope>NUCLEOTIDE SEQUENCE [LARGE SCALE GENOMIC DNA]</scope>
    <source>
        <strain evidence="2">F 1598</strain>
    </source>
</reference>
<name>A0A0C3FRU3_PILCF</name>
<dbReference type="HOGENOM" id="CLU_1741271_0_0_1"/>
<dbReference type="Proteomes" id="UP000054166">
    <property type="component" value="Unassembled WGS sequence"/>
</dbReference>